<evidence type="ECO:0000313" key="2">
    <source>
        <dbReference type="EMBL" id="CAD5115068.1"/>
    </source>
</evidence>
<comment type="caution">
    <text evidence="2">The sequence shown here is derived from an EMBL/GenBank/DDBJ whole genome shotgun (WGS) entry which is preliminary data.</text>
</comment>
<protein>
    <submittedName>
        <fullName evidence="2">DgyrCDS4082</fullName>
    </submittedName>
</protein>
<dbReference type="EMBL" id="CAJFCJ010000005">
    <property type="protein sequence ID" value="CAD5115068.1"/>
    <property type="molecule type" value="Genomic_DNA"/>
</dbReference>
<evidence type="ECO:0000256" key="1">
    <source>
        <dbReference type="SAM" id="MobiDB-lite"/>
    </source>
</evidence>
<reference evidence="2 3" key="1">
    <citation type="submission" date="2020-08" db="EMBL/GenBank/DDBJ databases">
        <authorList>
            <person name="Hejnol A."/>
        </authorList>
    </citation>
    <scope>NUCLEOTIDE SEQUENCE [LARGE SCALE GENOMIC DNA]</scope>
</reference>
<keyword evidence="3" id="KW-1185">Reference proteome</keyword>
<proteinExistence type="predicted"/>
<accession>A0A7I8VFC6</accession>
<dbReference type="Proteomes" id="UP000549394">
    <property type="component" value="Unassembled WGS sequence"/>
</dbReference>
<feature type="region of interest" description="Disordered" evidence="1">
    <location>
        <begin position="276"/>
        <end position="299"/>
    </location>
</feature>
<organism evidence="2 3">
    <name type="scientific">Dimorphilus gyrociliatus</name>
    <dbReference type="NCBI Taxonomy" id="2664684"/>
    <lineage>
        <taxon>Eukaryota</taxon>
        <taxon>Metazoa</taxon>
        <taxon>Spiralia</taxon>
        <taxon>Lophotrochozoa</taxon>
        <taxon>Annelida</taxon>
        <taxon>Polychaeta</taxon>
        <taxon>Polychaeta incertae sedis</taxon>
        <taxon>Dinophilidae</taxon>
        <taxon>Dimorphilus</taxon>
    </lineage>
</organism>
<sequence>MPNKPTLVVKQHIQAFSRGISILASLGNYIHMELKATEAVKAAFKFSKYTNTRLEMNFEDDTRLKIRAFNQSKGDDNVPESIRNTHVNSVNADLLKPDFDFNEANQLTLCQGQVLSDVLEIFDKVNDLALVMNNDGLVIANYAISPNIPINSRFSSIRSKSHININDFTTYVKRNNKAICFPAVFLKKFVKYCISWSISLFYNSISGNPLYVKANPEIPMQAEMYISAKCSSTDAANETEAPTSIGDQTMVALNADMTVMGERIPTTTTVNEELERRKRYHVSDTSSEEDFSDEDESRVSILRKIRRREQRFSKKVPIQHTQ</sequence>
<feature type="compositionally biased region" description="Acidic residues" evidence="1">
    <location>
        <begin position="286"/>
        <end position="296"/>
    </location>
</feature>
<name>A0A7I8VFC6_9ANNE</name>
<dbReference type="AlphaFoldDB" id="A0A7I8VFC6"/>
<gene>
    <name evidence="2" type="ORF">DGYR_LOCUS3844</name>
</gene>
<evidence type="ECO:0000313" key="3">
    <source>
        <dbReference type="Proteomes" id="UP000549394"/>
    </source>
</evidence>